<feature type="region of interest" description="Disordered" evidence="3">
    <location>
        <begin position="1"/>
        <end position="25"/>
    </location>
</feature>
<dbReference type="Pfam" id="PF00440">
    <property type="entry name" value="TetR_N"/>
    <property type="match status" value="1"/>
</dbReference>
<evidence type="ECO:0000313" key="5">
    <source>
        <dbReference type="EMBL" id="GBF49970.1"/>
    </source>
</evidence>
<dbReference type="GO" id="GO:0003677">
    <property type="term" value="F:DNA binding"/>
    <property type="evidence" value="ECO:0007669"/>
    <property type="project" value="UniProtKB-UniRule"/>
</dbReference>
<feature type="domain" description="HTH tetR-type" evidence="4">
    <location>
        <begin position="28"/>
        <end position="88"/>
    </location>
</feature>
<dbReference type="AlphaFoldDB" id="A0A2P2DZC7"/>
<evidence type="ECO:0000256" key="2">
    <source>
        <dbReference type="PROSITE-ProRule" id="PRU00335"/>
    </source>
</evidence>
<dbReference type="EMBL" id="BFBB01000003">
    <property type="protein sequence ID" value="GBF49970.1"/>
    <property type="molecule type" value="Genomic_DNA"/>
</dbReference>
<dbReference type="InterPro" id="IPR009057">
    <property type="entry name" value="Homeodomain-like_sf"/>
</dbReference>
<dbReference type="OrthoDB" id="329481at2"/>
<name>A0A2P2DZC7_9LEPT</name>
<gene>
    <name evidence="5" type="ORF">LPTSP4_14910</name>
</gene>
<evidence type="ECO:0000256" key="1">
    <source>
        <dbReference type="ARBA" id="ARBA00023125"/>
    </source>
</evidence>
<comment type="caution">
    <text evidence="5">The sequence shown here is derived from an EMBL/GenBank/DDBJ whole genome shotgun (WGS) entry which is preliminary data.</text>
</comment>
<dbReference type="PROSITE" id="PS50977">
    <property type="entry name" value="HTH_TETR_2"/>
    <property type="match status" value="1"/>
</dbReference>
<accession>A0A2P2DZC7</accession>
<keyword evidence="1 2" id="KW-0238">DNA-binding</keyword>
<evidence type="ECO:0000256" key="3">
    <source>
        <dbReference type="SAM" id="MobiDB-lite"/>
    </source>
</evidence>
<dbReference type="RefSeq" id="WP_108975310.1">
    <property type="nucleotide sequence ID" value="NZ_BFBB01000003.1"/>
</dbReference>
<dbReference type="PANTHER" id="PTHR43479:SF11">
    <property type="entry name" value="ACREF_ENVCD OPERON REPRESSOR-RELATED"/>
    <property type="match status" value="1"/>
</dbReference>
<dbReference type="SUPFAM" id="SSF46689">
    <property type="entry name" value="Homeodomain-like"/>
    <property type="match status" value="1"/>
</dbReference>
<sequence>MQKKENPRSKSSRSKSKSSSSPSKEKDLFVRAQILEVARKTVLKKGYEALSIRTLMAELDYSPMVFYRYFTNKRALLHHLWVDIFEALIRSIEKHLDLKKPESDSRIKKIVIGNIEFWLKHPDKYKIVYLHPDYIEEEEEDRFFVDSPLIQSYLERLIQVVVWEKQSRKIGKDLSEMDILRSMVILVQGVCHSLVTVGEFPWGSHKKLYQTMVNIWYKGLK</sequence>
<keyword evidence="6" id="KW-1185">Reference proteome</keyword>
<dbReference type="PANTHER" id="PTHR43479">
    <property type="entry name" value="ACREF/ENVCD OPERON REPRESSOR-RELATED"/>
    <property type="match status" value="1"/>
</dbReference>
<dbReference type="Gene3D" id="1.10.357.10">
    <property type="entry name" value="Tetracycline Repressor, domain 2"/>
    <property type="match status" value="1"/>
</dbReference>
<reference evidence="5 6" key="1">
    <citation type="submission" date="2018-02" db="EMBL/GenBank/DDBJ databases">
        <title>Novel Leptospira species isolated from soil and water in Japan.</title>
        <authorList>
            <person name="Nakao R."/>
            <person name="Masuzawa T."/>
        </authorList>
    </citation>
    <scope>NUCLEOTIDE SEQUENCE [LARGE SCALE GENOMIC DNA]</scope>
    <source>
        <strain evidence="5 6">YH101</strain>
    </source>
</reference>
<protein>
    <recommendedName>
        <fullName evidence="4">HTH tetR-type domain-containing protein</fullName>
    </recommendedName>
</protein>
<proteinExistence type="predicted"/>
<organism evidence="5 6">
    <name type="scientific">Leptospira ryugenii</name>
    <dbReference type="NCBI Taxonomy" id="1917863"/>
    <lineage>
        <taxon>Bacteria</taxon>
        <taxon>Pseudomonadati</taxon>
        <taxon>Spirochaetota</taxon>
        <taxon>Spirochaetia</taxon>
        <taxon>Leptospirales</taxon>
        <taxon>Leptospiraceae</taxon>
        <taxon>Leptospira</taxon>
    </lineage>
</organism>
<dbReference type="InterPro" id="IPR050624">
    <property type="entry name" value="HTH-type_Tx_Regulator"/>
</dbReference>
<evidence type="ECO:0000259" key="4">
    <source>
        <dbReference type="PROSITE" id="PS50977"/>
    </source>
</evidence>
<feature type="DNA-binding region" description="H-T-H motif" evidence="2">
    <location>
        <begin position="51"/>
        <end position="70"/>
    </location>
</feature>
<dbReference type="Proteomes" id="UP000245133">
    <property type="component" value="Unassembled WGS sequence"/>
</dbReference>
<dbReference type="InterPro" id="IPR001647">
    <property type="entry name" value="HTH_TetR"/>
</dbReference>
<evidence type="ECO:0000313" key="6">
    <source>
        <dbReference type="Proteomes" id="UP000245133"/>
    </source>
</evidence>